<keyword evidence="2" id="KW-1185">Reference proteome</keyword>
<gene>
    <name evidence="1" type="ORF">L9F63_027805</name>
</gene>
<sequence>SAIKPLPLLSSARGMNLRLHPANKTTLSNSSSPLTLLEYKLRTTFTLRIKNQAENNVDVFNILVKVISL</sequence>
<evidence type="ECO:0000313" key="2">
    <source>
        <dbReference type="Proteomes" id="UP001233999"/>
    </source>
</evidence>
<dbReference type="Proteomes" id="UP001233999">
    <property type="component" value="Unassembled WGS sequence"/>
</dbReference>
<organism evidence="1 2">
    <name type="scientific">Diploptera punctata</name>
    <name type="common">Pacific beetle cockroach</name>
    <dbReference type="NCBI Taxonomy" id="6984"/>
    <lineage>
        <taxon>Eukaryota</taxon>
        <taxon>Metazoa</taxon>
        <taxon>Ecdysozoa</taxon>
        <taxon>Arthropoda</taxon>
        <taxon>Hexapoda</taxon>
        <taxon>Insecta</taxon>
        <taxon>Pterygota</taxon>
        <taxon>Neoptera</taxon>
        <taxon>Polyneoptera</taxon>
        <taxon>Dictyoptera</taxon>
        <taxon>Blattodea</taxon>
        <taxon>Blaberoidea</taxon>
        <taxon>Blaberidae</taxon>
        <taxon>Diplopterinae</taxon>
        <taxon>Diploptera</taxon>
    </lineage>
</organism>
<evidence type="ECO:0000313" key="1">
    <source>
        <dbReference type="EMBL" id="KAJ9590356.1"/>
    </source>
</evidence>
<accession>A0AAD8A1N7</accession>
<reference evidence="1" key="2">
    <citation type="submission" date="2023-05" db="EMBL/GenBank/DDBJ databases">
        <authorList>
            <person name="Fouks B."/>
        </authorList>
    </citation>
    <scope>NUCLEOTIDE SEQUENCE</scope>
    <source>
        <strain evidence="1">Stay&amp;Tobe</strain>
        <tissue evidence="1">Testes</tissue>
    </source>
</reference>
<feature type="non-terminal residue" evidence="1">
    <location>
        <position position="69"/>
    </location>
</feature>
<name>A0AAD8A1N7_DIPPU</name>
<reference evidence="1" key="1">
    <citation type="journal article" date="2023" name="IScience">
        <title>Live-bearing cockroach genome reveals convergent evolutionary mechanisms linked to viviparity in insects and beyond.</title>
        <authorList>
            <person name="Fouks B."/>
            <person name="Harrison M.C."/>
            <person name="Mikhailova A.A."/>
            <person name="Marchal E."/>
            <person name="English S."/>
            <person name="Carruthers M."/>
            <person name="Jennings E.C."/>
            <person name="Chiamaka E.L."/>
            <person name="Frigard R.A."/>
            <person name="Pippel M."/>
            <person name="Attardo G.M."/>
            <person name="Benoit J.B."/>
            <person name="Bornberg-Bauer E."/>
            <person name="Tobe S.S."/>
        </authorList>
    </citation>
    <scope>NUCLEOTIDE SEQUENCE</scope>
    <source>
        <strain evidence="1">Stay&amp;Tobe</strain>
    </source>
</reference>
<proteinExistence type="predicted"/>
<protein>
    <submittedName>
        <fullName evidence="1">Uncharacterized protein</fullName>
    </submittedName>
</protein>
<feature type="non-terminal residue" evidence="1">
    <location>
        <position position="1"/>
    </location>
</feature>
<comment type="caution">
    <text evidence="1">The sequence shown here is derived from an EMBL/GenBank/DDBJ whole genome shotgun (WGS) entry which is preliminary data.</text>
</comment>
<dbReference type="AlphaFoldDB" id="A0AAD8A1N7"/>
<dbReference type="EMBL" id="JASPKZ010004227">
    <property type="protein sequence ID" value="KAJ9590356.1"/>
    <property type="molecule type" value="Genomic_DNA"/>
</dbReference>